<organism evidence="1 2">
    <name type="scientific">Nocardia albiluteola</name>
    <dbReference type="NCBI Taxonomy" id="2842303"/>
    <lineage>
        <taxon>Bacteria</taxon>
        <taxon>Bacillati</taxon>
        <taxon>Actinomycetota</taxon>
        <taxon>Actinomycetes</taxon>
        <taxon>Mycobacteriales</taxon>
        <taxon>Nocardiaceae</taxon>
        <taxon>Nocardia</taxon>
    </lineage>
</organism>
<evidence type="ECO:0000313" key="1">
    <source>
        <dbReference type="EMBL" id="MBU3063818.1"/>
    </source>
</evidence>
<accession>A0ABS6B100</accession>
<keyword evidence="2" id="KW-1185">Reference proteome</keyword>
<reference evidence="1 2" key="1">
    <citation type="submission" date="2021-06" db="EMBL/GenBank/DDBJ databases">
        <title>Actinomycetes sequencing.</title>
        <authorList>
            <person name="Shan Q."/>
        </authorList>
    </citation>
    <scope>NUCLEOTIDE SEQUENCE [LARGE SCALE GENOMIC DNA]</scope>
    <source>
        <strain evidence="1 2">NEAU-G5</strain>
    </source>
</reference>
<name>A0ABS6B100_9NOCA</name>
<gene>
    <name evidence="1" type="ORF">KO481_20070</name>
</gene>
<dbReference type="EMBL" id="JAHKNI010000006">
    <property type="protein sequence ID" value="MBU3063818.1"/>
    <property type="molecule type" value="Genomic_DNA"/>
</dbReference>
<sequence>MNTGALAVLTTAGTVLAAGVLIRRALAPAPTPLRVRVPAYAHPPRREMMNR</sequence>
<proteinExistence type="predicted"/>
<evidence type="ECO:0000313" key="2">
    <source>
        <dbReference type="Proteomes" id="UP000733379"/>
    </source>
</evidence>
<dbReference type="Proteomes" id="UP000733379">
    <property type="component" value="Unassembled WGS sequence"/>
</dbReference>
<comment type="caution">
    <text evidence="1">The sequence shown here is derived from an EMBL/GenBank/DDBJ whole genome shotgun (WGS) entry which is preliminary data.</text>
</comment>
<protein>
    <submittedName>
        <fullName evidence="1">Uncharacterized protein</fullName>
    </submittedName>
</protein>
<dbReference type="RefSeq" id="WP_215918707.1">
    <property type="nucleotide sequence ID" value="NZ_JAHKNI010000006.1"/>
</dbReference>